<name>A0A7W7DX76_9MICC</name>
<gene>
    <name evidence="10" type="ORF">HDA30_000106</name>
</gene>
<dbReference type="InterPro" id="IPR002549">
    <property type="entry name" value="AI-2E-like"/>
</dbReference>
<evidence type="ECO:0000256" key="5">
    <source>
        <dbReference type="ARBA" id="ARBA00022692"/>
    </source>
</evidence>
<feature type="transmembrane region" description="Helical" evidence="9">
    <location>
        <begin position="217"/>
        <end position="239"/>
    </location>
</feature>
<evidence type="ECO:0000313" key="11">
    <source>
        <dbReference type="Proteomes" id="UP000540191"/>
    </source>
</evidence>
<reference evidence="10 11" key="1">
    <citation type="submission" date="2020-08" db="EMBL/GenBank/DDBJ databases">
        <title>Sequencing the genomes of 1000 actinobacteria strains.</title>
        <authorList>
            <person name="Klenk H.-P."/>
        </authorList>
    </citation>
    <scope>NUCLEOTIDE SEQUENCE [LARGE SCALE GENOMIC DNA]</scope>
    <source>
        <strain evidence="10 11">DSM 23974</strain>
    </source>
</reference>
<keyword evidence="5 9" id="KW-0812">Transmembrane</keyword>
<proteinExistence type="inferred from homology"/>
<feature type="transmembrane region" description="Helical" evidence="9">
    <location>
        <begin position="278"/>
        <end position="295"/>
    </location>
</feature>
<comment type="similarity">
    <text evidence="2">Belongs to the autoinducer-2 exporter (AI-2E) (TC 2.A.86) family.</text>
</comment>
<feature type="transmembrane region" description="Helical" evidence="9">
    <location>
        <begin position="245"/>
        <end position="271"/>
    </location>
</feature>
<protein>
    <submittedName>
        <fullName evidence="10">Putative PurR-regulated permease PerM</fullName>
    </submittedName>
</protein>
<evidence type="ECO:0000256" key="7">
    <source>
        <dbReference type="ARBA" id="ARBA00023136"/>
    </source>
</evidence>
<dbReference type="AlphaFoldDB" id="A0A7W7DX76"/>
<dbReference type="PANTHER" id="PTHR21716">
    <property type="entry name" value="TRANSMEMBRANE PROTEIN"/>
    <property type="match status" value="1"/>
</dbReference>
<sequence>MTLASPTERKIDRDVPYGLSVAAAWAWRVIAVVLMVGVVLWLLGHVTLILIPVIVAALLASLLEPLHRRLHITLPAIAASLLSVLALILGVAGLLALSGQQLVTGFADMSEQISKGVKSAMAWAEGMGLPIGGSGGGLESMMSTLKENSGAIMSGAMSFSSTATNILAGIVIALFTLIFFLYDGDRIWAFCLRFVPRAHRRAIDHAGRSGWHAVGSYVRVQIVVAAIDALGIGLGAWLLGVPLAFPLAVLVFLASFVPMVGAVATGALAILLALMANGPINALLMLGVVILVQQLESNVLQPLIMGKAVALHPLAVFLAVAGGSAVAGLAGAVFSVPMLAFLNAFVRGLRKEQHENEEADGDSEAGDADRTPSDGADAGVSDGAVPAHEPSAARVSGTGSSAHEG</sequence>
<evidence type="ECO:0000256" key="9">
    <source>
        <dbReference type="SAM" id="Phobius"/>
    </source>
</evidence>
<evidence type="ECO:0000313" key="10">
    <source>
        <dbReference type="EMBL" id="MBB4734598.1"/>
    </source>
</evidence>
<dbReference type="RefSeq" id="WP_184240777.1">
    <property type="nucleotide sequence ID" value="NZ_JACHNA010000001.1"/>
</dbReference>
<keyword evidence="7 9" id="KW-0472">Membrane</keyword>
<dbReference type="GO" id="GO:0005886">
    <property type="term" value="C:plasma membrane"/>
    <property type="evidence" value="ECO:0007669"/>
    <property type="project" value="UniProtKB-SubCell"/>
</dbReference>
<feature type="transmembrane region" description="Helical" evidence="9">
    <location>
        <begin position="21"/>
        <end position="43"/>
    </location>
</feature>
<comment type="subcellular location">
    <subcellularLocation>
        <location evidence="1">Cell membrane</location>
        <topology evidence="1">Multi-pass membrane protein</topology>
    </subcellularLocation>
</comment>
<evidence type="ECO:0000256" key="3">
    <source>
        <dbReference type="ARBA" id="ARBA00022448"/>
    </source>
</evidence>
<dbReference type="Pfam" id="PF01594">
    <property type="entry name" value="AI-2E_transport"/>
    <property type="match status" value="1"/>
</dbReference>
<feature type="region of interest" description="Disordered" evidence="8">
    <location>
        <begin position="353"/>
        <end position="405"/>
    </location>
</feature>
<keyword evidence="11" id="KW-1185">Reference proteome</keyword>
<feature type="transmembrane region" description="Helical" evidence="9">
    <location>
        <begin position="315"/>
        <end position="342"/>
    </location>
</feature>
<dbReference type="EMBL" id="JACHNA010000001">
    <property type="protein sequence ID" value="MBB4734598.1"/>
    <property type="molecule type" value="Genomic_DNA"/>
</dbReference>
<comment type="caution">
    <text evidence="10">The sequence shown here is derived from an EMBL/GenBank/DDBJ whole genome shotgun (WGS) entry which is preliminary data.</text>
</comment>
<feature type="compositionally biased region" description="Acidic residues" evidence="8">
    <location>
        <begin position="357"/>
        <end position="366"/>
    </location>
</feature>
<accession>A0A7W7DX76</accession>
<feature type="transmembrane region" description="Helical" evidence="9">
    <location>
        <begin position="49"/>
        <end position="66"/>
    </location>
</feature>
<dbReference type="PANTHER" id="PTHR21716:SF53">
    <property type="entry name" value="PERMEASE PERM-RELATED"/>
    <property type="match status" value="1"/>
</dbReference>
<keyword evidence="4" id="KW-1003">Cell membrane</keyword>
<feature type="transmembrane region" description="Helical" evidence="9">
    <location>
        <begin position="163"/>
        <end position="182"/>
    </location>
</feature>
<dbReference type="Proteomes" id="UP000540191">
    <property type="component" value="Unassembled WGS sequence"/>
</dbReference>
<evidence type="ECO:0000256" key="1">
    <source>
        <dbReference type="ARBA" id="ARBA00004651"/>
    </source>
</evidence>
<keyword evidence="6 9" id="KW-1133">Transmembrane helix</keyword>
<dbReference type="GO" id="GO:0055085">
    <property type="term" value="P:transmembrane transport"/>
    <property type="evidence" value="ECO:0007669"/>
    <property type="project" value="TreeGrafter"/>
</dbReference>
<keyword evidence="3" id="KW-0813">Transport</keyword>
<evidence type="ECO:0000256" key="2">
    <source>
        <dbReference type="ARBA" id="ARBA00009773"/>
    </source>
</evidence>
<evidence type="ECO:0000256" key="6">
    <source>
        <dbReference type="ARBA" id="ARBA00022989"/>
    </source>
</evidence>
<organism evidence="10 11">
    <name type="scientific">Micrococcus cohnii</name>
    <dbReference type="NCBI Taxonomy" id="993416"/>
    <lineage>
        <taxon>Bacteria</taxon>
        <taxon>Bacillati</taxon>
        <taxon>Actinomycetota</taxon>
        <taxon>Actinomycetes</taxon>
        <taxon>Micrococcales</taxon>
        <taxon>Micrococcaceae</taxon>
        <taxon>Micrococcus</taxon>
    </lineage>
</organism>
<feature type="transmembrane region" description="Helical" evidence="9">
    <location>
        <begin position="73"/>
        <end position="97"/>
    </location>
</feature>
<evidence type="ECO:0000256" key="4">
    <source>
        <dbReference type="ARBA" id="ARBA00022475"/>
    </source>
</evidence>
<evidence type="ECO:0000256" key="8">
    <source>
        <dbReference type="SAM" id="MobiDB-lite"/>
    </source>
</evidence>